<dbReference type="Gene3D" id="3.30.70.2970">
    <property type="entry name" value="Protein of unknown function (DUF541), domain 2"/>
    <property type="match status" value="1"/>
</dbReference>
<keyword evidence="1" id="KW-1133">Transmembrane helix</keyword>
<dbReference type="PANTHER" id="PTHR34387:SF2">
    <property type="entry name" value="SLR1258 PROTEIN"/>
    <property type="match status" value="1"/>
</dbReference>
<dbReference type="PIRSF" id="PIRSF029033">
    <property type="entry name" value="UCP029033"/>
    <property type="match status" value="1"/>
</dbReference>
<keyword evidence="3" id="KW-1185">Reference proteome</keyword>
<dbReference type="Proteomes" id="UP000282930">
    <property type="component" value="Chromosome"/>
</dbReference>
<dbReference type="GO" id="GO:0006974">
    <property type="term" value="P:DNA damage response"/>
    <property type="evidence" value="ECO:0007669"/>
    <property type="project" value="TreeGrafter"/>
</dbReference>
<evidence type="ECO:0000313" key="3">
    <source>
        <dbReference type="Proteomes" id="UP000282930"/>
    </source>
</evidence>
<keyword evidence="1" id="KW-0472">Membrane</keyword>
<dbReference type="KEGG" id="ccha:ELD05_02475"/>
<dbReference type="AlphaFoldDB" id="A0A3T0D408"/>
<sequence length="244" mass="27347">MNNKNVTYVLVALIIGISFTISSYFLSNGLINLRAERKVITVTGSAKKQLRSDLVKWTGMYTVVAKDLKEAYKLLEESQKKVKDYFLSKGLSEKDLIFSSISTQTIYEILPNGIYSTKVDSYKLSQSIQITSKDVDKITELSRKSTELINSGVQFESMPPQYYYTKLADLKIEMLSLATEDAVRRAKQIAKSTGSSVERLKSASMGVFQITPLYSTEVSDYGINDTTSIDKEITAVVNCEFIIK</sequence>
<feature type="transmembrane region" description="Helical" evidence="1">
    <location>
        <begin position="6"/>
        <end position="27"/>
    </location>
</feature>
<dbReference type="InterPro" id="IPR016907">
    <property type="entry name" value="UCP029033"/>
</dbReference>
<gene>
    <name evidence="2" type="ORF">ELD05_02475</name>
</gene>
<protein>
    <submittedName>
        <fullName evidence="2">SIMPL domain-containing protein</fullName>
    </submittedName>
</protein>
<dbReference type="InterPro" id="IPR052022">
    <property type="entry name" value="26kDa_periplasmic_antigen"/>
</dbReference>
<keyword evidence="1" id="KW-0812">Transmembrane</keyword>
<reference evidence="2 3" key="1">
    <citation type="submission" date="2018-12" db="EMBL/GenBank/DDBJ databases">
        <title>Genome sequence from the cellulolytic species, Caldicellulosiruptor changbaiensis.</title>
        <authorList>
            <person name="Blumer-Schuette S.E."/>
            <person name="Mendoza C."/>
        </authorList>
    </citation>
    <scope>NUCLEOTIDE SEQUENCE [LARGE SCALE GENOMIC DNA]</scope>
    <source>
        <strain evidence="2 3">CBS-Z</strain>
    </source>
</reference>
<evidence type="ECO:0000313" key="2">
    <source>
        <dbReference type="EMBL" id="AZT89620.1"/>
    </source>
</evidence>
<dbReference type="PANTHER" id="PTHR34387">
    <property type="entry name" value="SLR1258 PROTEIN"/>
    <property type="match status" value="1"/>
</dbReference>
<proteinExistence type="predicted"/>
<organism evidence="2 3">
    <name type="scientific">Caldicellulosiruptor changbaiensis</name>
    <dbReference type="NCBI Taxonomy" id="1222016"/>
    <lineage>
        <taxon>Bacteria</taxon>
        <taxon>Bacillati</taxon>
        <taxon>Bacillota</taxon>
        <taxon>Bacillota incertae sedis</taxon>
        <taxon>Caldicellulosiruptorales</taxon>
        <taxon>Caldicellulosiruptoraceae</taxon>
        <taxon>Caldicellulosiruptor</taxon>
    </lineage>
</organism>
<name>A0A3T0D408_9FIRM</name>
<dbReference type="Pfam" id="PF04402">
    <property type="entry name" value="SIMPL"/>
    <property type="match status" value="1"/>
</dbReference>
<accession>A0A3T0D408</accession>
<dbReference type="RefSeq" id="WP_127351228.1">
    <property type="nucleotide sequence ID" value="NZ_CP034791.1"/>
</dbReference>
<dbReference type="InterPro" id="IPR007497">
    <property type="entry name" value="SIMPL/DUF541"/>
</dbReference>
<dbReference type="EMBL" id="CP034791">
    <property type="protein sequence ID" value="AZT89620.1"/>
    <property type="molecule type" value="Genomic_DNA"/>
</dbReference>
<evidence type="ECO:0000256" key="1">
    <source>
        <dbReference type="SAM" id="Phobius"/>
    </source>
</evidence>